<feature type="domain" description="CUE" evidence="2">
    <location>
        <begin position="46"/>
        <end position="89"/>
    </location>
</feature>
<proteinExistence type="predicted"/>
<dbReference type="Pfam" id="PF02845">
    <property type="entry name" value="CUE"/>
    <property type="match status" value="1"/>
</dbReference>
<dbReference type="PROSITE" id="PS51140">
    <property type="entry name" value="CUE"/>
    <property type="match status" value="1"/>
</dbReference>
<evidence type="ECO:0000313" key="3">
    <source>
        <dbReference type="EMBL" id="KAL1521680.1"/>
    </source>
</evidence>
<evidence type="ECO:0000313" key="4">
    <source>
        <dbReference type="Proteomes" id="UP001515480"/>
    </source>
</evidence>
<accession>A0AB34JL91</accession>
<name>A0AB34JL91_PRYPA</name>
<dbReference type="Proteomes" id="UP001515480">
    <property type="component" value="Unassembled WGS sequence"/>
</dbReference>
<feature type="compositionally biased region" description="Pro residues" evidence="1">
    <location>
        <begin position="199"/>
        <end position="215"/>
    </location>
</feature>
<evidence type="ECO:0000256" key="1">
    <source>
        <dbReference type="SAM" id="MobiDB-lite"/>
    </source>
</evidence>
<dbReference type="Gene3D" id="1.10.8.10">
    <property type="entry name" value="DNA helicase RuvA subunit, C-terminal domain"/>
    <property type="match status" value="1"/>
</dbReference>
<dbReference type="EMBL" id="JBGBPQ010000007">
    <property type="protein sequence ID" value="KAL1521680.1"/>
    <property type="molecule type" value="Genomic_DNA"/>
</dbReference>
<gene>
    <name evidence="3" type="ORF">AB1Y20_021335</name>
</gene>
<feature type="region of interest" description="Disordered" evidence="1">
    <location>
        <begin position="175"/>
        <end position="270"/>
    </location>
</feature>
<dbReference type="CDD" id="cd14279">
    <property type="entry name" value="CUE"/>
    <property type="match status" value="1"/>
</dbReference>
<keyword evidence="4" id="KW-1185">Reference proteome</keyword>
<dbReference type="InterPro" id="IPR003892">
    <property type="entry name" value="CUE"/>
</dbReference>
<reference evidence="3 4" key="1">
    <citation type="journal article" date="2024" name="Science">
        <title>Giant polyketide synthase enzymes in the biosynthesis of giant marine polyether toxins.</title>
        <authorList>
            <person name="Fallon T.R."/>
            <person name="Shende V.V."/>
            <person name="Wierzbicki I.H."/>
            <person name="Pendleton A.L."/>
            <person name="Watervoot N.F."/>
            <person name="Auber R.P."/>
            <person name="Gonzalez D.J."/>
            <person name="Wisecaver J.H."/>
            <person name="Moore B.S."/>
        </authorList>
    </citation>
    <scope>NUCLEOTIDE SEQUENCE [LARGE SCALE GENOMIC DNA]</scope>
    <source>
        <strain evidence="3 4">12B1</strain>
    </source>
</reference>
<dbReference type="SUPFAM" id="SSF46934">
    <property type="entry name" value="UBA-like"/>
    <property type="match status" value="1"/>
</dbReference>
<dbReference type="AlphaFoldDB" id="A0AB34JL91"/>
<dbReference type="InterPro" id="IPR009060">
    <property type="entry name" value="UBA-like_sf"/>
</dbReference>
<organism evidence="3 4">
    <name type="scientific">Prymnesium parvum</name>
    <name type="common">Toxic golden alga</name>
    <dbReference type="NCBI Taxonomy" id="97485"/>
    <lineage>
        <taxon>Eukaryota</taxon>
        <taxon>Haptista</taxon>
        <taxon>Haptophyta</taxon>
        <taxon>Prymnesiophyceae</taxon>
        <taxon>Prymnesiales</taxon>
        <taxon>Prymnesiaceae</taxon>
        <taxon>Prymnesium</taxon>
    </lineage>
</organism>
<evidence type="ECO:0000259" key="2">
    <source>
        <dbReference type="PROSITE" id="PS51140"/>
    </source>
</evidence>
<sequence length="305" mass="32148">MILPVLRSTPVAGLQRLEVATDAMSLQPLTLPSNAAAPTPPPSSAPTDTALDAMVAMFPDMEKDVLEAVLIHHDSNIELAVLSLLDMAGENPGRDTLHAQEEFDAQVALRAQEEIDEQIAQALSAALHEEEQRRMAAEPSTRASATATSIATSAKNIMSRVLSARRRNQRDGIATRLLESENDLADSSTPGMEPLEPIYSPPQIQPPMPPLPPASTPAVFSSPAPRVTSPSEEANGTPPSEEKYNSRVGRARAANNAARTSGRLSLSSGPAPVMVQIDPAQYVGAPAAGAEEPGEQRGPAEGILI</sequence>
<comment type="caution">
    <text evidence="3">The sequence shown here is derived from an EMBL/GenBank/DDBJ whole genome shotgun (WGS) entry which is preliminary data.</text>
</comment>
<feature type="compositionally biased region" description="Polar residues" evidence="1">
    <location>
        <begin position="228"/>
        <end position="238"/>
    </location>
</feature>
<dbReference type="GO" id="GO:0043130">
    <property type="term" value="F:ubiquitin binding"/>
    <property type="evidence" value="ECO:0007669"/>
    <property type="project" value="InterPro"/>
</dbReference>
<protein>
    <recommendedName>
        <fullName evidence="2">CUE domain-containing protein</fullName>
    </recommendedName>
</protein>
<dbReference type="SMART" id="SM00546">
    <property type="entry name" value="CUE"/>
    <property type="match status" value="1"/>
</dbReference>